<organism evidence="1 2">
    <name type="scientific">Cardiosporidium cionae</name>
    <dbReference type="NCBI Taxonomy" id="476202"/>
    <lineage>
        <taxon>Eukaryota</taxon>
        <taxon>Sar</taxon>
        <taxon>Alveolata</taxon>
        <taxon>Apicomplexa</taxon>
        <taxon>Aconoidasida</taxon>
        <taxon>Nephromycida</taxon>
        <taxon>Cardiosporidium</taxon>
    </lineage>
</organism>
<evidence type="ECO:0000313" key="1">
    <source>
        <dbReference type="EMBL" id="KAF8817842.1"/>
    </source>
</evidence>
<name>A0ABQ7J409_9APIC</name>
<protein>
    <submittedName>
        <fullName evidence="1">Uncharacterized protein</fullName>
    </submittedName>
</protein>
<reference evidence="1 2" key="1">
    <citation type="journal article" date="2020" name="bioRxiv">
        <title>Metabolic contributions of an alphaproteobacterial endosymbiont in the apicomplexan Cardiosporidium cionae.</title>
        <authorList>
            <person name="Hunter E.S."/>
            <person name="Paight C.J."/>
            <person name="Lane C.E."/>
        </authorList>
    </citation>
    <scope>NUCLEOTIDE SEQUENCE [LARGE SCALE GENOMIC DNA]</scope>
    <source>
        <strain evidence="1">ESH_2018</strain>
    </source>
</reference>
<keyword evidence="2" id="KW-1185">Reference proteome</keyword>
<proteinExistence type="predicted"/>
<evidence type="ECO:0000313" key="2">
    <source>
        <dbReference type="Proteomes" id="UP000823046"/>
    </source>
</evidence>
<gene>
    <name evidence="1" type="ORF">IE077_003682</name>
</gene>
<sequence length="355" mass="40710">MARIEASVDFLALKSTLHAAFSEFIRLHNLRLVILPIYGRSSNQAKDASRLSFPDLDFSERMGAYACDHLFRSRSFYLTHFNRERGVNKFSPFQLQKPPSDYGSDVENLASSFSEMDFSGLWMSLHTHPYSVNDQEIIRSTLICWTLVELWTNNERNLRALWVHPSLSATGTTLLLQGFLPYLIFEALTLPAEESSKSESFFSVWNYVLAMLPRCCVVLLLADEFVGLPQHFDAIGENGHTDDGNPPGQNCACNSRRNEKKIELHRRLSGASIKYFNSHFSILHGMIPKKCSLRLKEDVNSIPFDMFSYPSTLPSETLEEVKAAEFASLPARRIKEILFQWYDRRGQRFLKDTFK</sequence>
<accession>A0ABQ7J409</accession>
<comment type="caution">
    <text evidence="1">The sequence shown here is derived from an EMBL/GenBank/DDBJ whole genome shotgun (WGS) entry which is preliminary data.</text>
</comment>
<dbReference type="Proteomes" id="UP000823046">
    <property type="component" value="Unassembled WGS sequence"/>
</dbReference>
<dbReference type="EMBL" id="JADAQX010001359">
    <property type="protein sequence ID" value="KAF8817842.1"/>
    <property type="molecule type" value="Genomic_DNA"/>
</dbReference>